<evidence type="ECO:0000256" key="1">
    <source>
        <dbReference type="SAM" id="Phobius"/>
    </source>
</evidence>
<dbReference type="EMBL" id="JADNYJ010000037">
    <property type="protein sequence ID" value="KAF8902227.1"/>
    <property type="molecule type" value="Genomic_DNA"/>
</dbReference>
<gene>
    <name evidence="2" type="ORF">CPB84DRAFT_874932</name>
</gene>
<name>A0A9P5NPJ6_GYMJU</name>
<dbReference type="Proteomes" id="UP000724874">
    <property type="component" value="Unassembled WGS sequence"/>
</dbReference>
<accession>A0A9P5NPJ6</accession>
<comment type="caution">
    <text evidence="2">The sequence shown here is derived from an EMBL/GenBank/DDBJ whole genome shotgun (WGS) entry which is preliminary data.</text>
</comment>
<evidence type="ECO:0000313" key="2">
    <source>
        <dbReference type="EMBL" id="KAF8902227.1"/>
    </source>
</evidence>
<proteinExistence type="predicted"/>
<evidence type="ECO:0000313" key="3">
    <source>
        <dbReference type="Proteomes" id="UP000724874"/>
    </source>
</evidence>
<keyword evidence="1" id="KW-0472">Membrane</keyword>
<sequence length="84" mass="9612">MAWRTRTLVLTQRSHRHSCCTVYSYISLSVALALLPALCARNCYRRPLFWWTPSGPGQVFANTKCSWVVTRHRFIVAGAICLLQ</sequence>
<dbReference type="AlphaFoldDB" id="A0A9P5NPJ6"/>
<reference evidence="2" key="1">
    <citation type="submission" date="2020-11" db="EMBL/GenBank/DDBJ databases">
        <authorList>
            <consortium name="DOE Joint Genome Institute"/>
            <person name="Ahrendt S."/>
            <person name="Riley R."/>
            <person name="Andreopoulos W."/>
            <person name="LaButti K."/>
            <person name="Pangilinan J."/>
            <person name="Ruiz-duenas F.J."/>
            <person name="Barrasa J.M."/>
            <person name="Sanchez-Garcia M."/>
            <person name="Camarero S."/>
            <person name="Miyauchi S."/>
            <person name="Serrano A."/>
            <person name="Linde D."/>
            <person name="Babiker R."/>
            <person name="Drula E."/>
            <person name="Ayuso-Fernandez I."/>
            <person name="Pacheco R."/>
            <person name="Padilla G."/>
            <person name="Ferreira P."/>
            <person name="Barriuso J."/>
            <person name="Kellner H."/>
            <person name="Castanera R."/>
            <person name="Alfaro M."/>
            <person name="Ramirez L."/>
            <person name="Pisabarro A.G."/>
            <person name="Kuo A."/>
            <person name="Tritt A."/>
            <person name="Lipzen A."/>
            <person name="He G."/>
            <person name="Yan M."/>
            <person name="Ng V."/>
            <person name="Cullen D."/>
            <person name="Martin F."/>
            <person name="Rosso M.-N."/>
            <person name="Henrissat B."/>
            <person name="Hibbett D."/>
            <person name="Martinez A.T."/>
            <person name="Grigoriev I.V."/>
        </authorList>
    </citation>
    <scope>NUCLEOTIDE SEQUENCE</scope>
    <source>
        <strain evidence="2">AH 44721</strain>
    </source>
</reference>
<protein>
    <submittedName>
        <fullName evidence="2">Uncharacterized protein</fullName>
    </submittedName>
</protein>
<keyword evidence="3" id="KW-1185">Reference proteome</keyword>
<feature type="transmembrane region" description="Helical" evidence="1">
    <location>
        <begin position="20"/>
        <end position="38"/>
    </location>
</feature>
<organism evidence="2 3">
    <name type="scientific">Gymnopilus junonius</name>
    <name type="common">Spectacular rustgill mushroom</name>
    <name type="synonym">Gymnopilus spectabilis subsp. junonius</name>
    <dbReference type="NCBI Taxonomy" id="109634"/>
    <lineage>
        <taxon>Eukaryota</taxon>
        <taxon>Fungi</taxon>
        <taxon>Dikarya</taxon>
        <taxon>Basidiomycota</taxon>
        <taxon>Agaricomycotina</taxon>
        <taxon>Agaricomycetes</taxon>
        <taxon>Agaricomycetidae</taxon>
        <taxon>Agaricales</taxon>
        <taxon>Agaricineae</taxon>
        <taxon>Hymenogastraceae</taxon>
        <taxon>Gymnopilus</taxon>
    </lineage>
</organism>
<keyword evidence="1" id="KW-1133">Transmembrane helix</keyword>
<keyword evidence="1" id="KW-0812">Transmembrane</keyword>